<protein>
    <submittedName>
        <fullName evidence="2">Long chain acyl-CoA synthetase 8-like protein</fullName>
    </submittedName>
</protein>
<dbReference type="STRING" id="57577.A0A2K3K4H5"/>
<dbReference type="Proteomes" id="UP000236291">
    <property type="component" value="Unassembled WGS sequence"/>
</dbReference>
<dbReference type="EMBL" id="ASHM01042922">
    <property type="protein sequence ID" value="PNX82890.1"/>
    <property type="molecule type" value="Genomic_DNA"/>
</dbReference>
<sequence length="177" mass="18888">MITHGNIVATTAAVMTVIPNLGSKDVYLAYLPLAHVFEMAAESVMLAAGVAIGYGSPMTLTDTSNKVKKGTKGDVTVLKPTLLTAVPAIIDRIRDGVVKKVEEKGGLAKNLFQIAYKRRLAAVKGSWLGAWGLEKLVWDTIIFKKIRTVLGGNLRFMLCGGAPLSGDSQQFINICVG</sequence>
<reference evidence="2 4" key="1">
    <citation type="journal article" date="2014" name="Am. J. Bot.">
        <title>Genome assembly and annotation for red clover (Trifolium pratense; Fabaceae).</title>
        <authorList>
            <person name="Istvanek J."/>
            <person name="Jaros M."/>
            <person name="Krenek A."/>
            <person name="Repkova J."/>
        </authorList>
    </citation>
    <scope>NUCLEOTIDE SEQUENCE [LARGE SCALE GENOMIC DNA]</scope>
    <source>
        <strain evidence="4">cv. Tatra</strain>
        <tissue evidence="2">Young leaves</tissue>
    </source>
</reference>
<accession>A0A2K3K4H5</accession>
<name>A0A2K3K4H5_TRIPR</name>
<dbReference type="PANTHER" id="PTHR43272:SF92">
    <property type="entry name" value="LONG CHAIN ACYL-COA SYNTHETASE 8"/>
    <property type="match status" value="1"/>
</dbReference>
<dbReference type="GO" id="GO:0005783">
    <property type="term" value="C:endoplasmic reticulum"/>
    <property type="evidence" value="ECO:0007669"/>
    <property type="project" value="TreeGrafter"/>
</dbReference>
<evidence type="ECO:0000313" key="3">
    <source>
        <dbReference type="EMBL" id="PNX82890.1"/>
    </source>
</evidence>
<proteinExistence type="predicted"/>
<dbReference type="Pfam" id="PF00501">
    <property type="entry name" value="AMP-binding"/>
    <property type="match status" value="1"/>
</dbReference>
<dbReference type="InterPro" id="IPR042099">
    <property type="entry name" value="ANL_N_sf"/>
</dbReference>
<organism evidence="2 4">
    <name type="scientific">Trifolium pratense</name>
    <name type="common">Red clover</name>
    <dbReference type="NCBI Taxonomy" id="57577"/>
    <lineage>
        <taxon>Eukaryota</taxon>
        <taxon>Viridiplantae</taxon>
        <taxon>Streptophyta</taxon>
        <taxon>Embryophyta</taxon>
        <taxon>Tracheophyta</taxon>
        <taxon>Spermatophyta</taxon>
        <taxon>Magnoliopsida</taxon>
        <taxon>eudicotyledons</taxon>
        <taxon>Gunneridae</taxon>
        <taxon>Pentapetalae</taxon>
        <taxon>rosids</taxon>
        <taxon>fabids</taxon>
        <taxon>Fabales</taxon>
        <taxon>Fabaceae</taxon>
        <taxon>Papilionoideae</taxon>
        <taxon>50 kb inversion clade</taxon>
        <taxon>NPAAA clade</taxon>
        <taxon>Hologalegina</taxon>
        <taxon>IRL clade</taxon>
        <taxon>Trifolieae</taxon>
        <taxon>Trifolium</taxon>
    </lineage>
</organism>
<evidence type="ECO:0000313" key="2">
    <source>
        <dbReference type="EMBL" id="PNX61188.1"/>
    </source>
</evidence>
<reference evidence="2 4" key="2">
    <citation type="journal article" date="2017" name="Front. Plant Sci.">
        <title>Gene Classification and Mining of Molecular Markers Useful in Red Clover (Trifolium pratense) Breeding.</title>
        <authorList>
            <person name="Istvanek J."/>
            <person name="Dluhosova J."/>
            <person name="Dluhos P."/>
            <person name="Patkova L."/>
            <person name="Nedelnik J."/>
            <person name="Repkova J."/>
        </authorList>
    </citation>
    <scope>NUCLEOTIDE SEQUENCE [LARGE SCALE GENOMIC DNA]</scope>
    <source>
        <strain evidence="4">cv. Tatra</strain>
        <tissue evidence="2">Young leaves</tissue>
    </source>
</reference>
<dbReference type="Gene3D" id="3.40.50.12780">
    <property type="entry name" value="N-terminal domain of ligase-like"/>
    <property type="match status" value="1"/>
</dbReference>
<dbReference type="PANTHER" id="PTHR43272">
    <property type="entry name" value="LONG-CHAIN-FATTY-ACID--COA LIGASE"/>
    <property type="match status" value="1"/>
</dbReference>
<gene>
    <name evidence="3" type="ORF">L195_g038927</name>
    <name evidence="2" type="ORF">L195_g052325</name>
</gene>
<dbReference type="EMBL" id="ASHM01084634">
    <property type="protein sequence ID" value="PNX61188.1"/>
    <property type="molecule type" value="Genomic_DNA"/>
</dbReference>
<evidence type="ECO:0000313" key="4">
    <source>
        <dbReference type="Proteomes" id="UP000236291"/>
    </source>
</evidence>
<evidence type="ECO:0000259" key="1">
    <source>
        <dbReference type="Pfam" id="PF00501"/>
    </source>
</evidence>
<dbReference type="SUPFAM" id="SSF56801">
    <property type="entry name" value="Acetyl-CoA synthetase-like"/>
    <property type="match status" value="1"/>
</dbReference>
<comment type="caution">
    <text evidence="2">The sequence shown here is derived from an EMBL/GenBank/DDBJ whole genome shotgun (WGS) entry which is preliminary data.</text>
</comment>
<dbReference type="GO" id="GO:0004467">
    <property type="term" value="F:long-chain fatty acid-CoA ligase activity"/>
    <property type="evidence" value="ECO:0007669"/>
    <property type="project" value="TreeGrafter"/>
</dbReference>
<feature type="domain" description="AMP-dependent synthetase/ligase" evidence="1">
    <location>
        <begin position="1"/>
        <end position="176"/>
    </location>
</feature>
<dbReference type="GO" id="GO:0016020">
    <property type="term" value="C:membrane"/>
    <property type="evidence" value="ECO:0007669"/>
    <property type="project" value="TreeGrafter"/>
</dbReference>
<dbReference type="AlphaFoldDB" id="A0A2K3K4H5"/>
<dbReference type="InterPro" id="IPR000873">
    <property type="entry name" value="AMP-dep_synth/lig_dom"/>
</dbReference>
<dbReference type="ExpressionAtlas" id="A0A2K3K4H5">
    <property type="expression patterns" value="baseline"/>
</dbReference>